<evidence type="ECO:0000313" key="2">
    <source>
        <dbReference type="Proteomes" id="UP000596977"/>
    </source>
</evidence>
<keyword evidence="2" id="KW-1185">Reference proteome</keyword>
<proteinExistence type="predicted"/>
<dbReference type="AlphaFoldDB" id="A0A916RC50"/>
<accession>A0A916RC50</accession>
<gene>
    <name evidence="1" type="ORF">GCM10011499_21830</name>
</gene>
<dbReference type="OrthoDB" id="7220707at2"/>
<dbReference type="EMBL" id="BMKB01000003">
    <property type="protein sequence ID" value="GGA51420.1"/>
    <property type="molecule type" value="Genomic_DNA"/>
</dbReference>
<evidence type="ECO:0000313" key="1">
    <source>
        <dbReference type="EMBL" id="GGA51420.1"/>
    </source>
</evidence>
<name>A0A916RC50_9HYPH</name>
<protein>
    <submittedName>
        <fullName evidence="1">Uncharacterized protein</fullName>
    </submittedName>
</protein>
<reference evidence="1 2" key="1">
    <citation type="journal article" date="2014" name="Int. J. Syst. Evol. Microbiol.">
        <title>Complete genome sequence of Corynebacterium casei LMG S-19264T (=DSM 44701T), isolated from a smear-ripened cheese.</title>
        <authorList>
            <consortium name="US DOE Joint Genome Institute (JGI-PGF)"/>
            <person name="Walter F."/>
            <person name="Albersmeier A."/>
            <person name="Kalinowski J."/>
            <person name="Ruckert C."/>
        </authorList>
    </citation>
    <scope>NUCLEOTIDE SEQUENCE [LARGE SCALE GENOMIC DNA]</scope>
    <source>
        <strain evidence="1 2">CGMCC 1.15896</strain>
    </source>
</reference>
<dbReference type="RefSeq" id="WP_127071191.1">
    <property type="nucleotide sequence ID" value="NZ_BMKB01000003.1"/>
</dbReference>
<organism evidence="1 2">
    <name type="scientific">Pelagibacterium lentulum</name>
    <dbReference type="NCBI Taxonomy" id="2029865"/>
    <lineage>
        <taxon>Bacteria</taxon>
        <taxon>Pseudomonadati</taxon>
        <taxon>Pseudomonadota</taxon>
        <taxon>Alphaproteobacteria</taxon>
        <taxon>Hyphomicrobiales</taxon>
        <taxon>Devosiaceae</taxon>
        <taxon>Pelagibacterium</taxon>
    </lineage>
</organism>
<comment type="caution">
    <text evidence="1">The sequence shown here is derived from an EMBL/GenBank/DDBJ whole genome shotgun (WGS) entry which is preliminary data.</text>
</comment>
<sequence>MTTTFIVQSFQQRGRKLVSDPLQRAKSAESAIATAERLAPTKAGVVAFSQEVDIETDSYDEPRVLFTIGTLPPELMD</sequence>
<dbReference type="Proteomes" id="UP000596977">
    <property type="component" value="Unassembled WGS sequence"/>
</dbReference>